<reference evidence="2" key="1">
    <citation type="submission" date="2021-02" db="EMBL/GenBank/DDBJ databases">
        <authorList>
            <person name="Dougan E. K."/>
            <person name="Rhodes N."/>
            <person name="Thang M."/>
            <person name="Chan C."/>
        </authorList>
    </citation>
    <scope>NUCLEOTIDE SEQUENCE</scope>
</reference>
<sequence>MEGELTSRVLLERGRPDTPPPTAVRSQETRVDLEARAHGESCRDFRPATASKISVQLVEQTKMDDPDKFKIWEVGGRANTPNSFWREQRQYESAAQGFSFTASRGMPWPNLSHTRVRAMQEKGHMRALLLGSTPGTATDLRNLDGYWISTDGELRGQVEGDVFYWDCDGSRSRLRFGGERQEIVSLAVDGCRHFAALSEDGRRLLWADGDIWVRHDEEAQALAKAVKDQCGDCEFDDASQPVGKMLGRLQVNAPGKSAKICSPPEGLVASSTHGCGVRVRAHYRLDLNRVQFSELIDPLADFTTWLLGDRGWGLPENVVELVVSHLQIRSVQADEVRVTGCSSGREDFDISVALNDREDEWWISESGSCPGGVGAEYLDFSFDAVRRVSFVAVKIPPLPHGPLSVRDFHLLAGGSSESPESWMPASPVPLQTLDRADLQEFAIVPPVETQTLRLVCTRNADAASGNRRRFLGSASCIGLFQVSFA</sequence>
<dbReference type="AlphaFoldDB" id="A0A812J013"/>
<feature type="region of interest" description="Disordered" evidence="1">
    <location>
        <begin position="1"/>
        <end position="27"/>
    </location>
</feature>
<dbReference type="OrthoDB" id="407358at2759"/>
<protein>
    <submittedName>
        <fullName evidence="2">Uncharacterized protein</fullName>
    </submittedName>
</protein>
<name>A0A812J013_SYMPI</name>
<comment type="caution">
    <text evidence="2">The sequence shown here is derived from an EMBL/GenBank/DDBJ whole genome shotgun (WGS) entry which is preliminary data.</text>
</comment>
<evidence type="ECO:0000313" key="3">
    <source>
        <dbReference type="Proteomes" id="UP000649617"/>
    </source>
</evidence>
<dbReference type="EMBL" id="CAJNIZ010001237">
    <property type="protein sequence ID" value="CAE7186186.1"/>
    <property type="molecule type" value="Genomic_DNA"/>
</dbReference>
<evidence type="ECO:0000256" key="1">
    <source>
        <dbReference type="SAM" id="MobiDB-lite"/>
    </source>
</evidence>
<organism evidence="2 3">
    <name type="scientific">Symbiodinium pilosum</name>
    <name type="common">Dinoflagellate</name>
    <dbReference type="NCBI Taxonomy" id="2952"/>
    <lineage>
        <taxon>Eukaryota</taxon>
        <taxon>Sar</taxon>
        <taxon>Alveolata</taxon>
        <taxon>Dinophyceae</taxon>
        <taxon>Suessiales</taxon>
        <taxon>Symbiodiniaceae</taxon>
        <taxon>Symbiodinium</taxon>
    </lineage>
</organism>
<dbReference type="Proteomes" id="UP000649617">
    <property type="component" value="Unassembled WGS sequence"/>
</dbReference>
<gene>
    <name evidence="2" type="ORF">SPIL2461_LOCUS1279</name>
</gene>
<evidence type="ECO:0000313" key="2">
    <source>
        <dbReference type="EMBL" id="CAE7186186.1"/>
    </source>
</evidence>
<keyword evidence="3" id="KW-1185">Reference proteome</keyword>
<accession>A0A812J013</accession>
<proteinExistence type="predicted"/>